<name>A0A6H2H2W0_9BACL</name>
<dbReference type="Gene3D" id="1.10.10.10">
    <property type="entry name" value="Winged helix-like DNA-binding domain superfamily/Winged helix DNA-binding domain"/>
    <property type="match status" value="1"/>
</dbReference>
<accession>A0A6H2H2W0</accession>
<evidence type="ECO:0000256" key="1">
    <source>
        <dbReference type="ARBA" id="ARBA00023015"/>
    </source>
</evidence>
<keyword evidence="6" id="KW-1185">Reference proteome</keyword>
<evidence type="ECO:0000259" key="4">
    <source>
        <dbReference type="PROSITE" id="PS51118"/>
    </source>
</evidence>
<dbReference type="Pfam" id="PF01638">
    <property type="entry name" value="HxlR"/>
    <property type="match status" value="1"/>
</dbReference>
<evidence type="ECO:0000256" key="3">
    <source>
        <dbReference type="ARBA" id="ARBA00023163"/>
    </source>
</evidence>
<protein>
    <submittedName>
        <fullName evidence="5">Helix-turn-helix transcriptional regulator</fullName>
    </submittedName>
</protein>
<dbReference type="Proteomes" id="UP000502136">
    <property type="component" value="Chromosome"/>
</dbReference>
<sequence>MLIGISLQWNRISDQPLLYACFYRDGSSEIFVTLLYEGYLLYLRLLAFEEGAFDLAANNYVPKKPDVIDCNIEKTLDVIGGKWAFLVLRELFCGTRRFGELQRLIPAVSPRALTSTLRHMEQKGVLERKVYPTVPVTVEYTLTPKGEDLHQIIKEMKLWAAKWT</sequence>
<dbReference type="AlphaFoldDB" id="A0A6H2H2W0"/>
<dbReference type="InterPro" id="IPR036388">
    <property type="entry name" value="WH-like_DNA-bd_sf"/>
</dbReference>
<keyword evidence="3" id="KW-0804">Transcription</keyword>
<organism evidence="5 6">
    <name type="scientific">Paenibacillus albicereus</name>
    <dbReference type="NCBI Taxonomy" id="2726185"/>
    <lineage>
        <taxon>Bacteria</taxon>
        <taxon>Bacillati</taxon>
        <taxon>Bacillota</taxon>
        <taxon>Bacilli</taxon>
        <taxon>Bacillales</taxon>
        <taxon>Paenibacillaceae</taxon>
        <taxon>Paenibacillus</taxon>
    </lineage>
</organism>
<dbReference type="KEGG" id="palr:HGI30_22450"/>
<reference evidence="5 6" key="1">
    <citation type="submission" date="2020-04" db="EMBL/GenBank/DDBJ databases">
        <title>Novel Paenibacillus strain UniB2 isolated from commercial digestive syrup.</title>
        <authorList>
            <person name="Thorat V."/>
            <person name="Kirdat K."/>
            <person name="Tiwarekar B."/>
            <person name="Yadav A."/>
        </authorList>
    </citation>
    <scope>NUCLEOTIDE SEQUENCE [LARGE SCALE GENOMIC DNA]</scope>
    <source>
        <strain evidence="5 6">UniB2</strain>
    </source>
</reference>
<dbReference type="InterPro" id="IPR036390">
    <property type="entry name" value="WH_DNA-bd_sf"/>
</dbReference>
<dbReference type="EMBL" id="CP051428">
    <property type="protein sequence ID" value="QJC54011.1"/>
    <property type="molecule type" value="Genomic_DNA"/>
</dbReference>
<gene>
    <name evidence="5" type="ORF">HGI30_22450</name>
</gene>
<dbReference type="PROSITE" id="PS51118">
    <property type="entry name" value="HTH_HXLR"/>
    <property type="match status" value="1"/>
</dbReference>
<dbReference type="PANTHER" id="PTHR33204">
    <property type="entry name" value="TRANSCRIPTIONAL REGULATOR, MARR FAMILY"/>
    <property type="match status" value="1"/>
</dbReference>
<dbReference type="SUPFAM" id="SSF46785">
    <property type="entry name" value="Winged helix' DNA-binding domain"/>
    <property type="match status" value="1"/>
</dbReference>
<dbReference type="InterPro" id="IPR002577">
    <property type="entry name" value="HTH_HxlR"/>
</dbReference>
<dbReference type="GO" id="GO:0003677">
    <property type="term" value="F:DNA binding"/>
    <property type="evidence" value="ECO:0007669"/>
    <property type="project" value="UniProtKB-KW"/>
</dbReference>
<keyword evidence="2" id="KW-0238">DNA-binding</keyword>
<keyword evidence="1" id="KW-0805">Transcription regulation</keyword>
<proteinExistence type="predicted"/>
<dbReference type="PANTHER" id="PTHR33204:SF18">
    <property type="entry name" value="TRANSCRIPTIONAL REGULATORY PROTEIN"/>
    <property type="match status" value="1"/>
</dbReference>
<feature type="domain" description="HTH hxlR-type" evidence="4">
    <location>
        <begin position="70"/>
        <end position="164"/>
    </location>
</feature>
<evidence type="ECO:0000313" key="5">
    <source>
        <dbReference type="EMBL" id="QJC54011.1"/>
    </source>
</evidence>
<evidence type="ECO:0000313" key="6">
    <source>
        <dbReference type="Proteomes" id="UP000502136"/>
    </source>
</evidence>
<evidence type="ECO:0000256" key="2">
    <source>
        <dbReference type="ARBA" id="ARBA00023125"/>
    </source>
</evidence>